<dbReference type="Gene3D" id="3.30.9.10">
    <property type="entry name" value="D-Amino Acid Oxidase, subunit A, domain 2"/>
    <property type="match status" value="1"/>
</dbReference>
<dbReference type="PROSITE" id="PS00977">
    <property type="entry name" value="FAD_G3PDH_1"/>
    <property type="match status" value="1"/>
</dbReference>
<evidence type="ECO:0000256" key="2">
    <source>
        <dbReference type="ARBA" id="ARBA00004977"/>
    </source>
</evidence>
<dbReference type="PANTHER" id="PTHR11985">
    <property type="entry name" value="GLYCEROL-3-PHOSPHATE DEHYDROGENASE"/>
    <property type="match status" value="1"/>
</dbReference>
<keyword evidence="4 9" id="KW-0285">Flavoprotein</keyword>
<organism evidence="12 13">
    <name type="scientific">Siminovitchia fordii</name>
    <dbReference type="NCBI Taxonomy" id="254759"/>
    <lineage>
        <taxon>Bacteria</taxon>
        <taxon>Bacillati</taxon>
        <taxon>Bacillota</taxon>
        <taxon>Bacilli</taxon>
        <taxon>Bacillales</taxon>
        <taxon>Bacillaceae</taxon>
        <taxon>Siminovitchia</taxon>
    </lineage>
</organism>
<dbReference type="RefSeq" id="WP_212963236.1">
    <property type="nucleotide sequence ID" value="NZ_BOQT01000008.1"/>
</dbReference>
<keyword evidence="7 9" id="KW-0560">Oxidoreductase</keyword>
<dbReference type="InterPro" id="IPR036188">
    <property type="entry name" value="FAD/NAD-bd_sf"/>
</dbReference>
<dbReference type="EC" id="1.1.5.3" evidence="9"/>
<dbReference type="SUPFAM" id="SSF54373">
    <property type="entry name" value="FAD-linked reductases, C-terminal domain"/>
    <property type="match status" value="1"/>
</dbReference>
<evidence type="ECO:0000256" key="7">
    <source>
        <dbReference type="ARBA" id="ARBA00023002"/>
    </source>
</evidence>
<dbReference type="SUPFAM" id="SSF51905">
    <property type="entry name" value="FAD/NAD(P)-binding domain"/>
    <property type="match status" value="1"/>
</dbReference>
<evidence type="ECO:0000256" key="8">
    <source>
        <dbReference type="ARBA" id="ARBA00049055"/>
    </source>
</evidence>
<dbReference type="Gene3D" id="1.10.8.870">
    <property type="entry name" value="Alpha-glycerophosphate oxidase, cap domain"/>
    <property type="match status" value="1"/>
</dbReference>
<evidence type="ECO:0000256" key="6">
    <source>
        <dbReference type="ARBA" id="ARBA00022827"/>
    </source>
</evidence>
<reference evidence="12 13" key="1">
    <citation type="submission" date="2021-03" db="EMBL/GenBank/DDBJ databases">
        <title>Antimicrobial resistance genes in bacteria isolated from Japanese honey, and their potential for conferring macrolide and lincosamide resistance in the American foulbrood pathogen Paenibacillus larvae.</title>
        <authorList>
            <person name="Okamoto M."/>
            <person name="Kumagai M."/>
            <person name="Kanamori H."/>
            <person name="Takamatsu D."/>
        </authorList>
    </citation>
    <scope>NUCLEOTIDE SEQUENCE [LARGE SCALE GENOMIC DNA]</scope>
    <source>
        <strain evidence="12 13">J1TS3</strain>
    </source>
</reference>
<gene>
    <name evidence="12" type="ORF">J1TS3_25280</name>
</gene>
<dbReference type="Pfam" id="PF01266">
    <property type="entry name" value="DAO"/>
    <property type="match status" value="1"/>
</dbReference>
<dbReference type="PRINTS" id="PR01001">
    <property type="entry name" value="FADG3PDH"/>
</dbReference>
<dbReference type="PANTHER" id="PTHR11985:SF35">
    <property type="entry name" value="ANAEROBIC GLYCEROL-3-PHOSPHATE DEHYDROGENASE SUBUNIT A"/>
    <property type="match status" value="1"/>
</dbReference>
<protein>
    <recommendedName>
        <fullName evidence="9">Glycerol-3-phosphate dehydrogenase</fullName>
        <ecNumber evidence="9">1.1.5.3</ecNumber>
    </recommendedName>
</protein>
<evidence type="ECO:0000256" key="1">
    <source>
        <dbReference type="ARBA" id="ARBA00001974"/>
    </source>
</evidence>
<evidence type="ECO:0000259" key="11">
    <source>
        <dbReference type="Pfam" id="PF16901"/>
    </source>
</evidence>
<keyword evidence="13" id="KW-1185">Reference proteome</keyword>
<dbReference type="Pfam" id="PF16901">
    <property type="entry name" value="DAO_C"/>
    <property type="match status" value="1"/>
</dbReference>
<feature type="domain" description="Alpha-glycerophosphate oxidase C-terminal" evidence="11">
    <location>
        <begin position="406"/>
        <end position="529"/>
    </location>
</feature>
<evidence type="ECO:0000256" key="9">
    <source>
        <dbReference type="RuleBase" id="RU361217"/>
    </source>
</evidence>
<dbReference type="InterPro" id="IPR038299">
    <property type="entry name" value="DAO_C_sf"/>
</dbReference>
<proteinExistence type="inferred from homology"/>
<comment type="caution">
    <text evidence="12">The sequence shown here is derived from an EMBL/GenBank/DDBJ whole genome shotgun (WGS) entry which is preliminary data.</text>
</comment>
<evidence type="ECO:0000256" key="5">
    <source>
        <dbReference type="ARBA" id="ARBA00022798"/>
    </source>
</evidence>
<comment type="catalytic activity">
    <reaction evidence="8 9">
        <text>a quinone + sn-glycerol 3-phosphate = dihydroxyacetone phosphate + a quinol</text>
        <dbReference type="Rhea" id="RHEA:18977"/>
        <dbReference type="ChEBI" id="CHEBI:24646"/>
        <dbReference type="ChEBI" id="CHEBI:57597"/>
        <dbReference type="ChEBI" id="CHEBI:57642"/>
        <dbReference type="ChEBI" id="CHEBI:132124"/>
        <dbReference type="EC" id="1.1.5.3"/>
    </reaction>
</comment>
<dbReference type="EMBL" id="BOQT01000008">
    <property type="protein sequence ID" value="GIN21394.1"/>
    <property type="molecule type" value="Genomic_DNA"/>
</dbReference>
<dbReference type="Proteomes" id="UP000680279">
    <property type="component" value="Unassembled WGS sequence"/>
</dbReference>
<name>A0ABQ4K6M3_9BACI</name>
<evidence type="ECO:0000256" key="3">
    <source>
        <dbReference type="ARBA" id="ARBA00007330"/>
    </source>
</evidence>
<dbReference type="InterPro" id="IPR006076">
    <property type="entry name" value="FAD-dep_OxRdtase"/>
</dbReference>
<evidence type="ECO:0000313" key="13">
    <source>
        <dbReference type="Proteomes" id="UP000680279"/>
    </source>
</evidence>
<comment type="pathway">
    <text evidence="2">Polyol metabolism; glycerol degradation via glycerol kinase pathway; glycerone phosphate from sn-glycerol 3-phosphate (aerobic route): step 1/1.</text>
</comment>
<feature type="domain" description="FAD dependent oxidoreductase" evidence="10">
    <location>
        <begin position="22"/>
        <end position="377"/>
    </location>
</feature>
<dbReference type="InterPro" id="IPR000447">
    <property type="entry name" value="G3P_DH_FAD-dep"/>
</dbReference>
<keyword evidence="6" id="KW-0274">FAD</keyword>
<dbReference type="InterPro" id="IPR031656">
    <property type="entry name" value="DAO_C"/>
</dbReference>
<evidence type="ECO:0000259" key="10">
    <source>
        <dbReference type="Pfam" id="PF01266"/>
    </source>
</evidence>
<accession>A0ABQ4K6M3</accession>
<dbReference type="Gene3D" id="3.50.50.60">
    <property type="entry name" value="FAD/NAD(P)-binding domain"/>
    <property type="match status" value="1"/>
</dbReference>
<keyword evidence="5" id="KW-0319">Glycerol metabolism</keyword>
<sequence>MIFSSLSREHILHELASREYELLIIGGGITGAGIALDAATRGIQTALVEMNDFASGTSSRSTKLIHGGLRYLKQGEIKEVAELGRERAIVYKNAVHITTPIRMLLPFKKAGTFGKWTTGIGLTLYDVLAGVKREEKKKMLSPAEAMAREPLLKEAGVLGAGEYVEYLTDDARLTIEVLKTAAQKGADIINYVKAESFIYNQENKIMGVRVKDVLSRQSVDIRAKIIVNAAGPWVDVVRSADERANTDNKHLKLSKGVHIVIDNSKLPLQNAIYFDAPDGRLIFAIPRAGKTYIGTTDTFYKGDPAKIKVNKEDREYLLECITNFFPKIHLTLEDIESSWAGVRPLIYEEGKTASEISRKDEIWESHTGLITIAGGKLTGYRKMAKRAVSLVVKRLLSKGSGPFATCTTKNCILSGGEVGDAEQFDEWIHFHAKKAPSLGLTEKEGSYLAAKYGSNAGILFNYALEAGFSVNRLLYAELMYAVNDEMAVSPVDFFIRRTGDLYFNIQRVKRCKVEAVQVMSDVFKWPLEQKRAYEQELEKYMSDAAAPEPEKE</sequence>
<comment type="cofactor">
    <cofactor evidence="1 9">
        <name>FAD</name>
        <dbReference type="ChEBI" id="CHEBI:57692"/>
    </cofactor>
</comment>
<dbReference type="PROSITE" id="PS00978">
    <property type="entry name" value="FAD_G3PDH_2"/>
    <property type="match status" value="1"/>
</dbReference>
<evidence type="ECO:0000313" key="12">
    <source>
        <dbReference type="EMBL" id="GIN21394.1"/>
    </source>
</evidence>
<comment type="similarity">
    <text evidence="3 9">Belongs to the FAD-dependent glycerol-3-phosphate dehydrogenase family.</text>
</comment>
<evidence type="ECO:0000256" key="4">
    <source>
        <dbReference type="ARBA" id="ARBA00022630"/>
    </source>
</evidence>